<name>A0A067TU31_GALM3</name>
<proteinExistence type="predicted"/>
<feature type="region of interest" description="Disordered" evidence="1">
    <location>
        <begin position="51"/>
        <end position="92"/>
    </location>
</feature>
<dbReference type="CDD" id="cd00118">
    <property type="entry name" value="LysM"/>
    <property type="match status" value="1"/>
</dbReference>
<evidence type="ECO:0000313" key="5">
    <source>
        <dbReference type="Proteomes" id="UP000027222"/>
    </source>
</evidence>
<dbReference type="InterPro" id="IPR036779">
    <property type="entry name" value="LysM_dom_sf"/>
</dbReference>
<feature type="region of interest" description="Disordered" evidence="1">
    <location>
        <begin position="181"/>
        <end position="205"/>
    </location>
</feature>
<dbReference type="SUPFAM" id="SSF54106">
    <property type="entry name" value="LysM domain"/>
    <property type="match status" value="1"/>
</dbReference>
<feature type="transmembrane region" description="Helical" evidence="2">
    <location>
        <begin position="152"/>
        <end position="171"/>
    </location>
</feature>
<feature type="domain" description="LysM" evidence="3">
    <location>
        <begin position="204"/>
        <end position="248"/>
    </location>
</feature>
<evidence type="ECO:0000259" key="3">
    <source>
        <dbReference type="PROSITE" id="PS51782"/>
    </source>
</evidence>
<dbReference type="InterPro" id="IPR018392">
    <property type="entry name" value="LysM"/>
</dbReference>
<organism evidence="4 5">
    <name type="scientific">Galerina marginata (strain CBS 339.88)</name>
    <dbReference type="NCBI Taxonomy" id="685588"/>
    <lineage>
        <taxon>Eukaryota</taxon>
        <taxon>Fungi</taxon>
        <taxon>Dikarya</taxon>
        <taxon>Basidiomycota</taxon>
        <taxon>Agaricomycotina</taxon>
        <taxon>Agaricomycetes</taxon>
        <taxon>Agaricomycetidae</taxon>
        <taxon>Agaricales</taxon>
        <taxon>Agaricineae</taxon>
        <taxon>Strophariaceae</taxon>
        <taxon>Galerina</taxon>
    </lineage>
</organism>
<gene>
    <name evidence="4" type="ORF">GALMADRAFT_132490</name>
</gene>
<keyword evidence="5" id="KW-1185">Reference proteome</keyword>
<dbReference type="Gene3D" id="3.10.350.10">
    <property type="entry name" value="LysM domain"/>
    <property type="match status" value="1"/>
</dbReference>
<dbReference type="Pfam" id="PF01476">
    <property type="entry name" value="LysM"/>
    <property type="match status" value="1"/>
</dbReference>
<keyword evidence="2" id="KW-0472">Membrane</keyword>
<dbReference type="SMART" id="SM00257">
    <property type="entry name" value="LysM"/>
    <property type="match status" value="1"/>
</dbReference>
<reference evidence="5" key="1">
    <citation type="journal article" date="2014" name="Proc. Natl. Acad. Sci. U.S.A.">
        <title>Extensive sampling of basidiomycete genomes demonstrates inadequacy of the white-rot/brown-rot paradigm for wood decay fungi.</title>
        <authorList>
            <person name="Riley R."/>
            <person name="Salamov A.A."/>
            <person name="Brown D.W."/>
            <person name="Nagy L.G."/>
            <person name="Floudas D."/>
            <person name="Held B.W."/>
            <person name="Levasseur A."/>
            <person name="Lombard V."/>
            <person name="Morin E."/>
            <person name="Otillar R."/>
            <person name="Lindquist E.A."/>
            <person name="Sun H."/>
            <person name="LaButti K.M."/>
            <person name="Schmutz J."/>
            <person name="Jabbour D."/>
            <person name="Luo H."/>
            <person name="Baker S.E."/>
            <person name="Pisabarro A.G."/>
            <person name="Walton J.D."/>
            <person name="Blanchette R.A."/>
            <person name="Henrissat B."/>
            <person name="Martin F."/>
            <person name="Cullen D."/>
            <person name="Hibbett D.S."/>
            <person name="Grigoriev I.V."/>
        </authorList>
    </citation>
    <scope>NUCLEOTIDE SEQUENCE [LARGE SCALE GENOMIC DNA]</scope>
    <source>
        <strain evidence="5">CBS 339.88</strain>
    </source>
</reference>
<accession>A0A067TU31</accession>
<dbReference type="EMBL" id="KL142367">
    <property type="protein sequence ID" value="KDR85847.1"/>
    <property type="molecule type" value="Genomic_DNA"/>
</dbReference>
<feature type="compositionally biased region" description="Basic and acidic residues" evidence="1">
    <location>
        <begin position="76"/>
        <end position="89"/>
    </location>
</feature>
<evidence type="ECO:0000256" key="2">
    <source>
        <dbReference type="SAM" id="Phobius"/>
    </source>
</evidence>
<evidence type="ECO:0000313" key="4">
    <source>
        <dbReference type="EMBL" id="KDR85847.1"/>
    </source>
</evidence>
<dbReference type="AlphaFoldDB" id="A0A067TU31"/>
<protein>
    <recommendedName>
        <fullName evidence="3">LysM domain-containing protein</fullName>
    </recommendedName>
</protein>
<feature type="compositionally biased region" description="Acidic residues" evidence="1">
    <location>
        <begin position="66"/>
        <end position="75"/>
    </location>
</feature>
<keyword evidence="2" id="KW-1133">Transmembrane helix</keyword>
<sequence length="270" mass="29813">MGRWTQYDEDEYRLPAGMQRIGYDADSGRHYFRDAARAVWQGPVGAQFGEMTRVSSVPPSVALENVPEENEEDEDGERRGGREDLEASPRTRRGGYQLLAEDHVSPSLPTPLHIHIHTNLPPSPQKKIKQNQPTIPRTPLNLTLTSSSYRTLFPFFLIIAVVLLLIWRLIVSPGLSAAPIKKCPDSPSPSVGTGADTGTSTSTAPHWVQPGDTCWELARERGWGMERFREVNPRVVCDPLMPGTTVCLPPLKAKAKGVGMGAKKATKRKL</sequence>
<feature type="compositionally biased region" description="Low complexity" evidence="1">
    <location>
        <begin position="192"/>
        <end position="204"/>
    </location>
</feature>
<dbReference type="PROSITE" id="PS51782">
    <property type="entry name" value="LYSM"/>
    <property type="match status" value="1"/>
</dbReference>
<dbReference type="OrthoDB" id="2107166at2759"/>
<dbReference type="HOGENOM" id="CLU_090055_0_0_1"/>
<evidence type="ECO:0000256" key="1">
    <source>
        <dbReference type="SAM" id="MobiDB-lite"/>
    </source>
</evidence>
<dbReference type="Proteomes" id="UP000027222">
    <property type="component" value="Unassembled WGS sequence"/>
</dbReference>
<keyword evidence="2" id="KW-0812">Transmembrane</keyword>